<reference evidence="11 12" key="1">
    <citation type="submission" date="2018-12" db="EMBL/GenBank/DDBJ databases">
        <authorList>
            <person name="Toschakov S.V."/>
        </authorList>
    </citation>
    <scope>NUCLEOTIDE SEQUENCE [LARGE SCALE GENOMIC DNA]</scope>
    <source>
        <strain evidence="11 12">GM2012</strain>
    </source>
</reference>
<evidence type="ECO:0000256" key="8">
    <source>
        <dbReference type="ARBA" id="ARBA00023315"/>
    </source>
</evidence>
<dbReference type="HAMAP" id="MF_01148">
    <property type="entry name" value="Lnt"/>
    <property type="match status" value="1"/>
</dbReference>
<dbReference type="EMBL" id="RYZH01000051">
    <property type="protein sequence ID" value="RUL84214.1"/>
    <property type="molecule type" value="Genomic_DNA"/>
</dbReference>
<proteinExistence type="inferred from homology"/>
<feature type="transmembrane region" description="Helical" evidence="9">
    <location>
        <begin position="169"/>
        <end position="194"/>
    </location>
</feature>
<comment type="similarity">
    <text evidence="2 9">Belongs to the CN hydrolase family. Apolipoprotein N-acyltransferase subfamily.</text>
</comment>
<evidence type="ECO:0000256" key="6">
    <source>
        <dbReference type="ARBA" id="ARBA00022989"/>
    </source>
</evidence>
<comment type="function">
    <text evidence="9">Catalyzes the phospholipid dependent N-acylation of the N-terminal cysteine of apolipoprotein, the last step in lipoprotein maturation.</text>
</comment>
<dbReference type="AlphaFoldDB" id="A0A432MEU9"/>
<dbReference type="UniPathway" id="UPA00666"/>
<dbReference type="PROSITE" id="PS50263">
    <property type="entry name" value="CN_HYDROLASE"/>
    <property type="match status" value="1"/>
</dbReference>
<dbReference type="NCBIfam" id="TIGR00546">
    <property type="entry name" value="lnt"/>
    <property type="match status" value="1"/>
</dbReference>
<keyword evidence="4 9" id="KW-0808">Transferase</keyword>
<comment type="catalytic activity">
    <reaction evidence="9">
        <text>N-terminal S-1,2-diacyl-sn-glyceryl-L-cysteinyl-[lipoprotein] + a glycerophospholipid = N-acyl-S-1,2-diacyl-sn-glyceryl-L-cysteinyl-[lipoprotein] + a 2-acyl-sn-glycero-3-phospholipid + H(+)</text>
        <dbReference type="Rhea" id="RHEA:48228"/>
        <dbReference type="Rhea" id="RHEA-COMP:14681"/>
        <dbReference type="Rhea" id="RHEA-COMP:14684"/>
        <dbReference type="ChEBI" id="CHEBI:15378"/>
        <dbReference type="ChEBI" id="CHEBI:136912"/>
        <dbReference type="ChEBI" id="CHEBI:140656"/>
        <dbReference type="ChEBI" id="CHEBI:140657"/>
        <dbReference type="ChEBI" id="CHEBI:140660"/>
        <dbReference type="EC" id="2.3.1.269"/>
    </reaction>
</comment>
<dbReference type="CDD" id="cd07571">
    <property type="entry name" value="ALP_N-acyl_transferase"/>
    <property type="match status" value="1"/>
</dbReference>
<dbReference type="PANTHER" id="PTHR38686">
    <property type="entry name" value="APOLIPOPROTEIN N-ACYLTRANSFERASE"/>
    <property type="match status" value="1"/>
</dbReference>
<sequence>MSQTIAIDPAPRPSPAPGSIIRRHLPPPAALGLASGLLLAMAYEPVAAWWLAWVALVPLLLLVRSRRSAAAVSTGAWLGGLTFWLISVEWVRSSDESAWPGWLALAIVLSCWWPVALGLMRVMVRRLGIPLMIAAPAAWIGVEYVRGLYPLNGFPWFFLGHSTYRLLPLIQVADLAGAWALGVLVMLVNAWIVGLIEEPRTVPFPDGPRIARSQVIRAAVVVGAIGACLGYGVVRLATSEFQDGPRIALIQSDIPQIFGGGPDSLEVLATFRRLVDDALSDRPDLVVWPETMFPYGWVDVSPGLPDDEFDRQARILLPNANPARLAEFGAEVRSLLHDWTNQAGVPMIVGITSYVFRPEGATRHNTALLLEPGTEAVQMSHKLHLVPFGEYVPLVETIPWVLALTPFDADHMPSLDPGPGPGSLRLDGWRFASAICFEDSVPHVTRLLAGSSDGDAPDILLNLSNDGWFRGTAAHQLHLANSVLRAVELRVPVARAVNTGISAVIDGNGVVRSSLPPPHRGDSAHAAEGVLTATIPLDPRTSLYARFGDWLPLGCLALTLGCLPVAAGRSLRARLRAG</sequence>
<feature type="domain" description="CN hydrolase" evidence="10">
    <location>
        <begin position="245"/>
        <end position="537"/>
    </location>
</feature>
<keyword evidence="7 9" id="KW-0472">Membrane</keyword>
<dbReference type="RefSeq" id="WP_126727370.1">
    <property type="nucleotide sequence ID" value="NZ_RYZH01000051.1"/>
</dbReference>
<name>A0A432MEU9_9BACT</name>
<protein>
    <recommendedName>
        <fullName evidence="9">Apolipoprotein N-acyltransferase</fullName>
        <shortName evidence="9">ALP N-acyltransferase</shortName>
        <ecNumber evidence="9">2.3.1.269</ecNumber>
    </recommendedName>
</protein>
<evidence type="ECO:0000313" key="12">
    <source>
        <dbReference type="Proteomes" id="UP000280296"/>
    </source>
</evidence>
<feature type="transmembrane region" description="Helical" evidence="9">
    <location>
        <begin position="127"/>
        <end position="149"/>
    </location>
</feature>
<evidence type="ECO:0000313" key="11">
    <source>
        <dbReference type="EMBL" id="RUL84214.1"/>
    </source>
</evidence>
<evidence type="ECO:0000256" key="3">
    <source>
        <dbReference type="ARBA" id="ARBA00022475"/>
    </source>
</evidence>
<organism evidence="11 12">
    <name type="scientific">Tautonia sociabilis</name>
    <dbReference type="NCBI Taxonomy" id="2080755"/>
    <lineage>
        <taxon>Bacteria</taxon>
        <taxon>Pseudomonadati</taxon>
        <taxon>Planctomycetota</taxon>
        <taxon>Planctomycetia</taxon>
        <taxon>Isosphaerales</taxon>
        <taxon>Isosphaeraceae</taxon>
        <taxon>Tautonia</taxon>
    </lineage>
</organism>
<feature type="transmembrane region" description="Helical" evidence="9">
    <location>
        <begin position="70"/>
        <end position="87"/>
    </location>
</feature>
<dbReference type="GO" id="GO:0042158">
    <property type="term" value="P:lipoprotein biosynthetic process"/>
    <property type="evidence" value="ECO:0007669"/>
    <property type="project" value="UniProtKB-UniRule"/>
</dbReference>
<dbReference type="InterPro" id="IPR036526">
    <property type="entry name" value="C-N_Hydrolase_sf"/>
</dbReference>
<dbReference type="Gene3D" id="3.60.110.10">
    <property type="entry name" value="Carbon-nitrogen hydrolase"/>
    <property type="match status" value="1"/>
</dbReference>
<evidence type="ECO:0000256" key="7">
    <source>
        <dbReference type="ARBA" id="ARBA00023136"/>
    </source>
</evidence>
<keyword evidence="11" id="KW-0449">Lipoprotein</keyword>
<evidence type="ECO:0000256" key="5">
    <source>
        <dbReference type="ARBA" id="ARBA00022692"/>
    </source>
</evidence>
<feature type="transmembrane region" description="Helical" evidence="9">
    <location>
        <begin position="99"/>
        <end position="120"/>
    </location>
</feature>
<keyword evidence="5 9" id="KW-0812">Transmembrane</keyword>
<feature type="transmembrane region" description="Helical" evidence="9">
    <location>
        <begin position="215"/>
        <end position="234"/>
    </location>
</feature>
<accession>A0A432MEU9</accession>
<keyword evidence="3 9" id="KW-1003">Cell membrane</keyword>
<dbReference type="Pfam" id="PF00795">
    <property type="entry name" value="CN_hydrolase"/>
    <property type="match status" value="1"/>
</dbReference>
<dbReference type="InterPro" id="IPR045378">
    <property type="entry name" value="LNT_N"/>
</dbReference>
<evidence type="ECO:0000256" key="9">
    <source>
        <dbReference type="HAMAP-Rule" id="MF_01148"/>
    </source>
</evidence>
<dbReference type="InterPro" id="IPR004563">
    <property type="entry name" value="Apolipo_AcylTrfase"/>
</dbReference>
<comment type="caution">
    <text evidence="11">The sequence shown here is derived from an EMBL/GenBank/DDBJ whole genome shotgun (WGS) entry which is preliminary data.</text>
</comment>
<keyword evidence="8 9" id="KW-0012">Acyltransferase</keyword>
<keyword evidence="6 9" id="KW-1133">Transmembrane helix</keyword>
<dbReference type="GO" id="GO:0005886">
    <property type="term" value="C:plasma membrane"/>
    <property type="evidence" value="ECO:0007669"/>
    <property type="project" value="UniProtKB-SubCell"/>
</dbReference>
<evidence type="ECO:0000256" key="2">
    <source>
        <dbReference type="ARBA" id="ARBA00010065"/>
    </source>
</evidence>
<comment type="subcellular location">
    <subcellularLocation>
        <location evidence="1 9">Cell membrane</location>
        <topology evidence="1 9">Multi-pass membrane protein</topology>
    </subcellularLocation>
</comment>
<dbReference type="PANTHER" id="PTHR38686:SF1">
    <property type="entry name" value="APOLIPOPROTEIN N-ACYLTRANSFERASE"/>
    <property type="match status" value="1"/>
</dbReference>
<dbReference type="GO" id="GO:0016410">
    <property type="term" value="F:N-acyltransferase activity"/>
    <property type="evidence" value="ECO:0007669"/>
    <property type="project" value="UniProtKB-UniRule"/>
</dbReference>
<dbReference type="SUPFAM" id="SSF56317">
    <property type="entry name" value="Carbon-nitrogen hydrolase"/>
    <property type="match status" value="1"/>
</dbReference>
<dbReference type="InterPro" id="IPR003010">
    <property type="entry name" value="C-N_Hydrolase"/>
</dbReference>
<dbReference type="Proteomes" id="UP000280296">
    <property type="component" value="Unassembled WGS sequence"/>
</dbReference>
<evidence type="ECO:0000256" key="1">
    <source>
        <dbReference type="ARBA" id="ARBA00004651"/>
    </source>
</evidence>
<evidence type="ECO:0000256" key="4">
    <source>
        <dbReference type="ARBA" id="ARBA00022679"/>
    </source>
</evidence>
<keyword evidence="12" id="KW-1185">Reference proteome</keyword>
<dbReference type="OrthoDB" id="9804277at2"/>
<feature type="transmembrane region" description="Helical" evidence="9">
    <location>
        <begin position="46"/>
        <end position="63"/>
    </location>
</feature>
<gene>
    <name evidence="9 11" type="primary">lnt</name>
    <name evidence="11" type="ORF">TsocGM_20710</name>
</gene>
<comment type="pathway">
    <text evidence="9">Protein modification; lipoprotein biosynthesis (N-acyl transfer).</text>
</comment>
<dbReference type="EC" id="2.3.1.269" evidence="9"/>
<reference evidence="11 12" key="2">
    <citation type="submission" date="2019-01" db="EMBL/GenBank/DDBJ databases">
        <title>Tautonia sociabilis, a novel thermotolerant planctomycete of Isosphaeraceae family, isolated from a 4000 m deep subterranean habitat.</title>
        <authorList>
            <person name="Kovaleva O.L."/>
            <person name="Elcheninov A.G."/>
            <person name="Van Heerden E."/>
            <person name="Toshchakov S.V."/>
            <person name="Novikov A."/>
            <person name="Bonch-Osmolovskaya E.A."/>
            <person name="Kublanov I.V."/>
        </authorList>
    </citation>
    <scope>NUCLEOTIDE SEQUENCE [LARGE SCALE GENOMIC DNA]</scope>
    <source>
        <strain evidence="11 12">GM2012</strain>
    </source>
</reference>
<dbReference type="Pfam" id="PF20154">
    <property type="entry name" value="LNT_N"/>
    <property type="match status" value="1"/>
</dbReference>
<evidence type="ECO:0000259" key="10">
    <source>
        <dbReference type="PROSITE" id="PS50263"/>
    </source>
</evidence>